<feature type="chain" id="PRO_5047362158" evidence="1">
    <location>
        <begin position="22"/>
        <end position="97"/>
    </location>
</feature>
<reference evidence="2" key="2">
    <citation type="submission" date="2023-01" db="EMBL/GenBank/DDBJ databases">
        <title>Draft genome sequence of Devosia yakushimensis strain NBRC 103855.</title>
        <authorList>
            <person name="Sun Q."/>
            <person name="Mori K."/>
        </authorList>
    </citation>
    <scope>NUCLEOTIDE SEQUENCE</scope>
    <source>
        <strain evidence="2">NBRC 103855</strain>
    </source>
</reference>
<dbReference type="EMBL" id="BSNG01000002">
    <property type="protein sequence ID" value="GLQ11655.1"/>
    <property type="molecule type" value="Genomic_DNA"/>
</dbReference>
<gene>
    <name evidence="2" type="ORF">GCM10007913_35870</name>
</gene>
<accession>A0ABQ5UHT5</accession>
<evidence type="ECO:0000313" key="2">
    <source>
        <dbReference type="EMBL" id="GLQ11655.1"/>
    </source>
</evidence>
<comment type="caution">
    <text evidence="2">The sequence shown here is derived from an EMBL/GenBank/DDBJ whole genome shotgun (WGS) entry which is preliminary data.</text>
</comment>
<proteinExistence type="predicted"/>
<keyword evidence="3" id="KW-1185">Reference proteome</keyword>
<name>A0ABQ5UHT5_9HYPH</name>
<organism evidence="2 3">
    <name type="scientific">Devosia yakushimensis</name>
    <dbReference type="NCBI Taxonomy" id="470028"/>
    <lineage>
        <taxon>Bacteria</taxon>
        <taxon>Pseudomonadati</taxon>
        <taxon>Pseudomonadota</taxon>
        <taxon>Alphaproteobacteria</taxon>
        <taxon>Hyphomicrobiales</taxon>
        <taxon>Devosiaceae</taxon>
        <taxon>Devosia</taxon>
    </lineage>
</organism>
<feature type="signal peptide" evidence="1">
    <location>
        <begin position="1"/>
        <end position="21"/>
    </location>
</feature>
<keyword evidence="1" id="KW-0732">Signal</keyword>
<evidence type="ECO:0000256" key="1">
    <source>
        <dbReference type="SAM" id="SignalP"/>
    </source>
</evidence>
<reference evidence="2" key="1">
    <citation type="journal article" date="2014" name="Int. J. Syst. Evol. Microbiol.">
        <title>Complete genome of a new Firmicutes species belonging to the dominant human colonic microbiota ('Ruminococcus bicirculans') reveals two chromosomes and a selective capacity to utilize plant glucans.</title>
        <authorList>
            <consortium name="NISC Comparative Sequencing Program"/>
            <person name="Wegmann U."/>
            <person name="Louis P."/>
            <person name="Goesmann A."/>
            <person name="Henrissat B."/>
            <person name="Duncan S.H."/>
            <person name="Flint H.J."/>
        </authorList>
    </citation>
    <scope>NUCLEOTIDE SEQUENCE</scope>
    <source>
        <strain evidence="2">NBRC 103855</strain>
    </source>
</reference>
<dbReference type="Proteomes" id="UP001161406">
    <property type="component" value="Unassembled WGS sequence"/>
</dbReference>
<evidence type="ECO:0000313" key="3">
    <source>
        <dbReference type="Proteomes" id="UP001161406"/>
    </source>
</evidence>
<protein>
    <submittedName>
        <fullName evidence="2">Uncharacterized protein</fullName>
    </submittedName>
</protein>
<sequence length="97" mass="9740">MLPAAAVALFTLIIAAIAVHAPPKAGEMGVVFAPWTSQGEAMGAVVAAGGRIVDSSRLSNVIVAYGLDEGFGERVRERGAWFTVAAIGLCAGVGGLS</sequence>